<evidence type="ECO:0000313" key="8">
    <source>
        <dbReference type="Proteomes" id="UP000250140"/>
    </source>
</evidence>
<dbReference type="InterPro" id="IPR008422">
    <property type="entry name" value="KN_HD"/>
</dbReference>
<evidence type="ECO:0000256" key="1">
    <source>
        <dbReference type="ARBA" id="ARBA00023125"/>
    </source>
</evidence>
<feature type="compositionally biased region" description="Pro residues" evidence="5">
    <location>
        <begin position="128"/>
        <end position="142"/>
    </location>
</feature>
<dbReference type="GO" id="GO:0006355">
    <property type="term" value="P:regulation of DNA-templated transcription"/>
    <property type="evidence" value="ECO:0007669"/>
    <property type="project" value="InterPro"/>
</dbReference>
<comment type="subcellular location">
    <subcellularLocation>
        <location evidence="4">Nucleus</location>
    </subcellularLocation>
</comment>
<dbReference type="SUPFAM" id="SSF46689">
    <property type="entry name" value="Homeodomain-like"/>
    <property type="match status" value="1"/>
</dbReference>
<dbReference type="GO" id="GO:0003677">
    <property type="term" value="F:DNA binding"/>
    <property type="evidence" value="ECO:0007669"/>
    <property type="project" value="UniProtKB-UniRule"/>
</dbReference>
<keyword evidence="2 4" id="KW-0371">Homeobox</keyword>
<dbReference type="SMART" id="SM00389">
    <property type="entry name" value="HOX"/>
    <property type="match status" value="1"/>
</dbReference>
<evidence type="ECO:0000259" key="6">
    <source>
        <dbReference type="PROSITE" id="PS50071"/>
    </source>
</evidence>
<feature type="compositionally biased region" description="Polar residues" evidence="5">
    <location>
        <begin position="111"/>
        <end position="123"/>
    </location>
</feature>
<feature type="compositionally biased region" description="Low complexity" evidence="5">
    <location>
        <begin position="98"/>
        <end position="110"/>
    </location>
</feature>
<dbReference type="GO" id="GO:0005634">
    <property type="term" value="C:nucleus"/>
    <property type="evidence" value="ECO:0007669"/>
    <property type="project" value="UniProtKB-SubCell"/>
</dbReference>
<organism evidence="7 8">
    <name type="scientific">Glonium stellatum</name>
    <dbReference type="NCBI Taxonomy" id="574774"/>
    <lineage>
        <taxon>Eukaryota</taxon>
        <taxon>Fungi</taxon>
        <taxon>Dikarya</taxon>
        <taxon>Ascomycota</taxon>
        <taxon>Pezizomycotina</taxon>
        <taxon>Dothideomycetes</taxon>
        <taxon>Pleosporomycetidae</taxon>
        <taxon>Gloniales</taxon>
        <taxon>Gloniaceae</taxon>
        <taxon>Glonium</taxon>
    </lineage>
</organism>
<dbReference type="OrthoDB" id="10056939at2759"/>
<evidence type="ECO:0000256" key="5">
    <source>
        <dbReference type="SAM" id="MobiDB-lite"/>
    </source>
</evidence>
<dbReference type="InterPro" id="IPR050224">
    <property type="entry name" value="TALE_homeobox"/>
</dbReference>
<feature type="compositionally biased region" description="Low complexity" evidence="5">
    <location>
        <begin position="71"/>
        <end position="89"/>
    </location>
</feature>
<reference evidence="7 8" key="1">
    <citation type="journal article" date="2016" name="Nat. Commun.">
        <title>Ectomycorrhizal ecology is imprinted in the genome of the dominant symbiotic fungus Cenococcum geophilum.</title>
        <authorList>
            <consortium name="DOE Joint Genome Institute"/>
            <person name="Peter M."/>
            <person name="Kohler A."/>
            <person name="Ohm R.A."/>
            <person name="Kuo A."/>
            <person name="Krutzmann J."/>
            <person name="Morin E."/>
            <person name="Arend M."/>
            <person name="Barry K.W."/>
            <person name="Binder M."/>
            <person name="Choi C."/>
            <person name="Clum A."/>
            <person name="Copeland A."/>
            <person name="Grisel N."/>
            <person name="Haridas S."/>
            <person name="Kipfer T."/>
            <person name="LaButti K."/>
            <person name="Lindquist E."/>
            <person name="Lipzen A."/>
            <person name="Maire R."/>
            <person name="Meier B."/>
            <person name="Mihaltcheva S."/>
            <person name="Molinier V."/>
            <person name="Murat C."/>
            <person name="Poggeler S."/>
            <person name="Quandt C.A."/>
            <person name="Sperisen C."/>
            <person name="Tritt A."/>
            <person name="Tisserant E."/>
            <person name="Crous P.W."/>
            <person name="Henrissat B."/>
            <person name="Nehls U."/>
            <person name="Egli S."/>
            <person name="Spatafora J.W."/>
            <person name="Grigoriev I.V."/>
            <person name="Martin F.M."/>
        </authorList>
    </citation>
    <scope>NUCLEOTIDE SEQUENCE [LARGE SCALE GENOMIC DNA]</scope>
    <source>
        <strain evidence="7 8">CBS 207.34</strain>
    </source>
</reference>
<proteinExistence type="predicted"/>
<gene>
    <name evidence="7" type="ORF">AOQ84DRAFT_57075</name>
</gene>
<dbReference type="PROSITE" id="PS50071">
    <property type="entry name" value="HOMEOBOX_2"/>
    <property type="match status" value="1"/>
</dbReference>
<keyword evidence="8" id="KW-1185">Reference proteome</keyword>
<keyword evidence="3 4" id="KW-0539">Nucleus</keyword>
<dbReference type="EMBL" id="KV749851">
    <property type="protein sequence ID" value="OCL07524.1"/>
    <property type="molecule type" value="Genomic_DNA"/>
</dbReference>
<dbReference type="InterPro" id="IPR009057">
    <property type="entry name" value="Homeodomain-like_sf"/>
</dbReference>
<evidence type="ECO:0000256" key="4">
    <source>
        <dbReference type="PROSITE-ProRule" id="PRU00108"/>
    </source>
</evidence>
<name>A0A8E2EZ51_9PEZI</name>
<accession>A0A8E2EZ51</accession>
<feature type="compositionally biased region" description="Basic and acidic residues" evidence="5">
    <location>
        <begin position="48"/>
        <end position="58"/>
    </location>
</feature>
<feature type="domain" description="Homeobox" evidence="6">
    <location>
        <begin position="216"/>
        <end position="279"/>
    </location>
</feature>
<dbReference type="Gene3D" id="1.10.10.60">
    <property type="entry name" value="Homeodomain-like"/>
    <property type="match status" value="1"/>
</dbReference>
<feature type="compositionally biased region" description="Polar residues" evidence="5">
    <location>
        <begin position="312"/>
        <end position="321"/>
    </location>
</feature>
<dbReference type="PANTHER" id="PTHR11850">
    <property type="entry name" value="HOMEOBOX PROTEIN TRANSCRIPTION FACTORS"/>
    <property type="match status" value="1"/>
</dbReference>
<feature type="DNA-binding region" description="Homeobox" evidence="4">
    <location>
        <begin position="218"/>
        <end position="280"/>
    </location>
</feature>
<dbReference type="InterPro" id="IPR001356">
    <property type="entry name" value="HD"/>
</dbReference>
<dbReference type="AlphaFoldDB" id="A0A8E2EZ51"/>
<dbReference type="Pfam" id="PF05920">
    <property type="entry name" value="Homeobox_KN"/>
    <property type="match status" value="1"/>
</dbReference>
<dbReference type="Proteomes" id="UP000250140">
    <property type="component" value="Unassembled WGS sequence"/>
</dbReference>
<keyword evidence="1 4" id="KW-0238">DNA-binding</keyword>
<evidence type="ECO:0000256" key="3">
    <source>
        <dbReference type="ARBA" id="ARBA00023242"/>
    </source>
</evidence>
<sequence length="321" mass="36447">MQASMESSPIDRSMPKPSFDDPLWTVDPKRRRVDRTSENGMSRLPNDSIEHHQFDARRASVRSEPFDQSMTSTYESPRTSTSSSGGQSSLPPFHHRPSLALAPSSTLSYSRQPSPTMYQRQISLPQRPLGPPYGPPSLPPPGHVSGLIAHRPSYGYEDPQQYDGIATRHDSHHWQAEDRRYSLMPDQRHLPDPGFYPHQNYNQYTFQSSSGVNDGQFQRKRRGNLPKEATSQLKAWFHDHRDSPYPSEDEKYALCTSTGLTLNQVSNWFINARRRNPARENRQQRDGAVSEDAAGPPDVESTAPREHKQENAGLTTKYYSS</sequence>
<feature type="compositionally biased region" description="Polar residues" evidence="5">
    <location>
        <begin position="199"/>
        <end position="216"/>
    </location>
</feature>
<protein>
    <recommendedName>
        <fullName evidence="6">Homeobox domain-containing protein</fullName>
    </recommendedName>
</protein>
<evidence type="ECO:0000256" key="2">
    <source>
        <dbReference type="ARBA" id="ARBA00023155"/>
    </source>
</evidence>
<evidence type="ECO:0000313" key="7">
    <source>
        <dbReference type="EMBL" id="OCL07524.1"/>
    </source>
</evidence>
<feature type="region of interest" description="Disordered" evidence="5">
    <location>
        <begin position="1"/>
        <end position="163"/>
    </location>
</feature>
<feature type="region of interest" description="Disordered" evidence="5">
    <location>
        <begin position="274"/>
        <end position="321"/>
    </location>
</feature>
<dbReference type="CDD" id="cd00086">
    <property type="entry name" value="homeodomain"/>
    <property type="match status" value="1"/>
</dbReference>
<feature type="region of interest" description="Disordered" evidence="5">
    <location>
        <begin position="189"/>
        <end position="227"/>
    </location>
</feature>